<keyword evidence="2" id="KW-1185">Reference proteome</keyword>
<dbReference type="Proteomes" id="UP001560296">
    <property type="component" value="Unassembled WGS sequence"/>
</dbReference>
<proteinExistence type="predicted"/>
<evidence type="ECO:0000313" key="1">
    <source>
        <dbReference type="EMBL" id="MEX6501332.1"/>
    </source>
</evidence>
<reference evidence="1 2" key="1">
    <citation type="submission" date="2024-07" db="EMBL/GenBank/DDBJ databases">
        <authorList>
            <person name="Li M."/>
        </authorList>
    </citation>
    <scope>NUCLEOTIDE SEQUENCE [LARGE SCALE GENOMIC DNA]</scope>
    <source>
        <strain evidence="1 2">25A3E</strain>
    </source>
</reference>
<name>A0ABV3YPT4_9PSED</name>
<dbReference type="RefSeq" id="WP_369286284.1">
    <property type="nucleotide sequence ID" value="NZ_JBFTEG010000002.1"/>
</dbReference>
<evidence type="ECO:0000313" key="2">
    <source>
        <dbReference type="Proteomes" id="UP001560296"/>
    </source>
</evidence>
<accession>A0ABV3YPT4</accession>
<organism evidence="1 2">
    <name type="scientific">Pseudomonas zhanjiangensis</name>
    <dbReference type="NCBI Taxonomy" id="3239015"/>
    <lineage>
        <taxon>Bacteria</taxon>
        <taxon>Pseudomonadati</taxon>
        <taxon>Pseudomonadota</taxon>
        <taxon>Gammaproteobacteria</taxon>
        <taxon>Pseudomonadales</taxon>
        <taxon>Pseudomonadaceae</taxon>
        <taxon>Pseudomonas</taxon>
    </lineage>
</organism>
<dbReference type="EMBL" id="JBFTEG010000002">
    <property type="protein sequence ID" value="MEX6501332.1"/>
    <property type="molecule type" value="Genomic_DNA"/>
</dbReference>
<comment type="caution">
    <text evidence="1">The sequence shown here is derived from an EMBL/GenBank/DDBJ whole genome shotgun (WGS) entry which is preliminary data.</text>
</comment>
<sequence>MKMLLTVEFPLEPFNTFVRDGTIGPKIEQVLEAIKPEQAYFTEQDGARGAILLVEVGQASAVPKLAEPFFLVFQATCRFRIAMSAQDLQAANLEALGKQWGQIV</sequence>
<protein>
    <submittedName>
        <fullName evidence="1">Panthothenate synthetase</fullName>
    </submittedName>
</protein>
<gene>
    <name evidence="1" type="ORF">AB5S05_04595</name>
</gene>